<proteinExistence type="predicted"/>
<comment type="caution">
    <text evidence="3">The sequence shown here is derived from an EMBL/GenBank/DDBJ whole genome shotgun (WGS) entry which is preliminary data.</text>
</comment>
<keyword evidence="2" id="KW-0732">Signal</keyword>
<dbReference type="AlphaFoldDB" id="A0AA38XNF5"/>
<feature type="signal peptide" evidence="2">
    <location>
        <begin position="1"/>
        <end position="19"/>
    </location>
</feature>
<evidence type="ECO:0000313" key="4">
    <source>
        <dbReference type="Proteomes" id="UP001172673"/>
    </source>
</evidence>
<keyword evidence="4" id="KW-1185">Reference proteome</keyword>
<feature type="chain" id="PRO_5041380087" description="Hydrophobin" evidence="2">
    <location>
        <begin position="20"/>
        <end position="200"/>
    </location>
</feature>
<evidence type="ECO:0008006" key="5">
    <source>
        <dbReference type="Google" id="ProtNLM"/>
    </source>
</evidence>
<name>A0AA38XNF5_9EURO</name>
<dbReference type="EMBL" id="JAPDRK010000001">
    <property type="protein sequence ID" value="KAJ9616546.1"/>
    <property type="molecule type" value="Genomic_DNA"/>
</dbReference>
<accession>A0AA38XNF5</accession>
<sequence length="200" mass="21721">MHFTKYFALAALIATGALAVPVAEPNKPKPNPPPKPAQPTATTVSQTNQCGNNAQPYCCDTDGKGAYTVCKVLGKTPRIILHCRLIRPIPDPALPAARRLSAATRTTVSKFAWATRSSAKRSNLSNQHGVRIWRNGTITDTNISVNAYCKQWRDGFMEGGKGEQKTYAGSIFNHADVLGHIGFACLVVYSHSLNSLVELW</sequence>
<gene>
    <name evidence="3" type="ORF">H2200_000265</name>
</gene>
<evidence type="ECO:0000313" key="3">
    <source>
        <dbReference type="EMBL" id="KAJ9616546.1"/>
    </source>
</evidence>
<evidence type="ECO:0000256" key="2">
    <source>
        <dbReference type="SAM" id="SignalP"/>
    </source>
</evidence>
<feature type="region of interest" description="Disordered" evidence="1">
    <location>
        <begin position="24"/>
        <end position="46"/>
    </location>
</feature>
<organism evidence="3 4">
    <name type="scientific">Cladophialophora chaetospira</name>
    <dbReference type="NCBI Taxonomy" id="386627"/>
    <lineage>
        <taxon>Eukaryota</taxon>
        <taxon>Fungi</taxon>
        <taxon>Dikarya</taxon>
        <taxon>Ascomycota</taxon>
        <taxon>Pezizomycotina</taxon>
        <taxon>Eurotiomycetes</taxon>
        <taxon>Chaetothyriomycetidae</taxon>
        <taxon>Chaetothyriales</taxon>
        <taxon>Herpotrichiellaceae</taxon>
        <taxon>Cladophialophora</taxon>
    </lineage>
</organism>
<feature type="compositionally biased region" description="Pro residues" evidence="1">
    <location>
        <begin position="28"/>
        <end position="37"/>
    </location>
</feature>
<reference evidence="3" key="1">
    <citation type="submission" date="2022-10" db="EMBL/GenBank/DDBJ databases">
        <title>Culturing micro-colonial fungi from biological soil crusts in the Mojave desert and describing Neophaeococcomyces mojavensis, and introducing the new genera and species Taxawa tesnikishii.</title>
        <authorList>
            <person name="Kurbessoian T."/>
            <person name="Stajich J.E."/>
        </authorList>
    </citation>
    <scope>NUCLEOTIDE SEQUENCE</scope>
    <source>
        <strain evidence="3">TK_41</strain>
    </source>
</reference>
<protein>
    <recommendedName>
        <fullName evidence="5">Hydrophobin</fullName>
    </recommendedName>
</protein>
<dbReference type="Proteomes" id="UP001172673">
    <property type="component" value="Unassembled WGS sequence"/>
</dbReference>
<evidence type="ECO:0000256" key="1">
    <source>
        <dbReference type="SAM" id="MobiDB-lite"/>
    </source>
</evidence>